<evidence type="ECO:0000256" key="3">
    <source>
        <dbReference type="ARBA" id="ARBA00023015"/>
    </source>
</evidence>
<dbReference type="PRINTS" id="PR00038">
    <property type="entry name" value="HTHLUXR"/>
</dbReference>
<dbReference type="Proteomes" id="UP000190625">
    <property type="component" value="Unassembled WGS sequence"/>
</dbReference>
<dbReference type="SMART" id="SM00448">
    <property type="entry name" value="REC"/>
    <property type="match status" value="1"/>
</dbReference>
<dbReference type="RefSeq" id="WP_078809500.1">
    <property type="nucleotide sequence ID" value="NZ_FUWM01000007.1"/>
</dbReference>
<dbReference type="InterPro" id="IPR000792">
    <property type="entry name" value="Tscrpt_reg_LuxR_C"/>
</dbReference>
<evidence type="ECO:0000313" key="11">
    <source>
        <dbReference type="Proteomes" id="UP000190625"/>
    </source>
</evidence>
<dbReference type="Gene3D" id="3.40.50.2300">
    <property type="match status" value="1"/>
</dbReference>
<dbReference type="CDD" id="cd17535">
    <property type="entry name" value="REC_NarL-like"/>
    <property type="match status" value="1"/>
</dbReference>
<feature type="modified residue" description="4-aspartylphosphate" evidence="7">
    <location>
        <position position="56"/>
    </location>
</feature>
<name>A0A1T4L2W5_9FIRM</name>
<evidence type="ECO:0000256" key="6">
    <source>
        <dbReference type="ARBA" id="ARBA00024867"/>
    </source>
</evidence>
<evidence type="ECO:0000313" key="10">
    <source>
        <dbReference type="EMBL" id="SJZ48860.1"/>
    </source>
</evidence>
<dbReference type="PANTHER" id="PTHR43214">
    <property type="entry name" value="TWO-COMPONENT RESPONSE REGULATOR"/>
    <property type="match status" value="1"/>
</dbReference>
<dbReference type="AlphaFoldDB" id="A0A1T4L2W5"/>
<dbReference type="InterPro" id="IPR058245">
    <property type="entry name" value="NreC/VraR/RcsB-like_REC"/>
</dbReference>
<dbReference type="GO" id="GO:0000160">
    <property type="term" value="P:phosphorelay signal transduction system"/>
    <property type="evidence" value="ECO:0007669"/>
    <property type="project" value="InterPro"/>
</dbReference>
<dbReference type="Pfam" id="PF00072">
    <property type="entry name" value="Response_reg"/>
    <property type="match status" value="1"/>
</dbReference>
<dbReference type="GO" id="GO:0003677">
    <property type="term" value="F:DNA binding"/>
    <property type="evidence" value="ECO:0007669"/>
    <property type="project" value="UniProtKB-KW"/>
</dbReference>
<keyword evidence="3" id="KW-0805">Transcription regulation</keyword>
<dbReference type="SUPFAM" id="SSF52172">
    <property type="entry name" value="CheY-like"/>
    <property type="match status" value="1"/>
</dbReference>
<dbReference type="InterPro" id="IPR011006">
    <property type="entry name" value="CheY-like_superfamily"/>
</dbReference>
<dbReference type="PROSITE" id="PS00622">
    <property type="entry name" value="HTH_LUXR_1"/>
    <property type="match status" value="1"/>
</dbReference>
<keyword evidence="2 7" id="KW-0597">Phosphoprotein</keyword>
<accession>A0A1T4L2W5</accession>
<dbReference type="PROSITE" id="PS50110">
    <property type="entry name" value="RESPONSE_REGULATORY"/>
    <property type="match status" value="1"/>
</dbReference>
<dbReference type="GO" id="GO:0006355">
    <property type="term" value="P:regulation of DNA-templated transcription"/>
    <property type="evidence" value="ECO:0007669"/>
    <property type="project" value="InterPro"/>
</dbReference>
<dbReference type="CDD" id="cd06170">
    <property type="entry name" value="LuxR_C_like"/>
    <property type="match status" value="1"/>
</dbReference>
<proteinExistence type="predicted"/>
<sequence length="221" mass="24797">MSAVKIMLVDDHEVVRTGLAVLLERKAEFEVVAQAGSADEAVKKAAQHEPNVVLMDIRMPSGNGVDACREICNNHPNIKVVMLSSYAEDEAIVKSIMAGASGYILKEINSQELIEAIEAVSQGESLLDSRITQKVLEHMRHSEDELEKENKLTDREEAVLNFLAEGLTNREIAQRIHLAEKTVRNYVSNILRKLDLNNRVEAATYITRKRMKEKLHKQLGI</sequence>
<evidence type="ECO:0000256" key="7">
    <source>
        <dbReference type="PROSITE-ProRule" id="PRU00169"/>
    </source>
</evidence>
<gene>
    <name evidence="10" type="ORF">SAMN02745118_01005</name>
</gene>
<keyword evidence="4" id="KW-0238">DNA-binding</keyword>
<evidence type="ECO:0000259" key="9">
    <source>
        <dbReference type="PROSITE" id="PS50110"/>
    </source>
</evidence>
<dbReference type="InterPro" id="IPR001789">
    <property type="entry name" value="Sig_transdc_resp-reg_receiver"/>
</dbReference>
<feature type="domain" description="HTH luxR-type" evidence="8">
    <location>
        <begin position="145"/>
        <end position="210"/>
    </location>
</feature>
<dbReference type="EMBL" id="FUWM01000007">
    <property type="protein sequence ID" value="SJZ48860.1"/>
    <property type="molecule type" value="Genomic_DNA"/>
</dbReference>
<evidence type="ECO:0000256" key="5">
    <source>
        <dbReference type="ARBA" id="ARBA00023163"/>
    </source>
</evidence>
<dbReference type="OrthoDB" id="9779069at2"/>
<organism evidence="10 11">
    <name type="scientific">Selenihalanaerobacter shriftii</name>
    <dbReference type="NCBI Taxonomy" id="142842"/>
    <lineage>
        <taxon>Bacteria</taxon>
        <taxon>Bacillati</taxon>
        <taxon>Bacillota</taxon>
        <taxon>Clostridia</taxon>
        <taxon>Halanaerobiales</taxon>
        <taxon>Halobacteroidaceae</taxon>
        <taxon>Selenihalanaerobacter</taxon>
    </lineage>
</organism>
<dbReference type="Pfam" id="PF00196">
    <property type="entry name" value="GerE"/>
    <property type="match status" value="1"/>
</dbReference>
<dbReference type="InterPro" id="IPR039420">
    <property type="entry name" value="WalR-like"/>
</dbReference>
<keyword evidence="11" id="KW-1185">Reference proteome</keyword>
<evidence type="ECO:0000256" key="1">
    <source>
        <dbReference type="ARBA" id="ARBA00018672"/>
    </source>
</evidence>
<evidence type="ECO:0000256" key="4">
    <source>
        <dbReference type="ARBA" id="ARBA00023125"/>
    </source>
</evidence>
<dbReference type="PROSITE" id="PS50043">
    <property type="entry name" value="HTH_LUXR_2"/>
    <property type="match status" value="1"/>
</dbReference>
<dbReference type="SMART" id="SM00421">
    <property type="entry name" value="HTH_LUXR"/>
    <property type="match status" value="1"/>
</dbReference>
<evidence type="ECO:0000259" key="8">
    <source>
        <dbReference type="PROSITE" id="PS50043"/>
    </source>
</evidence>
<dbReference type="STRING" id="142842.SAMN02745118_01005"/>
<reference evidence="11" key="1">
    <citation type="submission" date="2017-02" db="EMBL/GenBank/DDBJ databases">
        <authorList>
            <person name="Varghese N."/>
            <person name="Submissions S."/>
        </authorList>
    </citation>
    <scope>NUCLEOTIDE SEQUENCE [LARGE SCALE GENOMIC DNA]</scope>
    <source>
        <strain evidence="11">ATCC BAA-73</strain>
    </source>
</reference>
<feature type="domain" description="Response regulatory" evidence="9">
    <location>
        <begin position="5"/>
        <end position="121"/>
    </location>
</feature>
<comment type="function">
    <text evidence="6">May play the central regulatory role in sporulation. It may be an element of the effector pathway responsible for the activation of sporulation genes in response to nutritional stress. Spo0A may act in concert with spo0H (a sigma factor) to control the expression of some genes that are critical to the sporulation process.</text>
</comment>
<protein>
    <recommendedName>
        <fullName evidence="1">Stage 0 sporulation protein A homolog</fullName>
    </recommendedName>
</protein>
<evidence type="ECO:0000256" key="2">
    <source>
        <dbReference type="ARBA" id="ARBA00022553"/>
    </source>
</evidence>
<keyword evidence="5" id="KW-0804">Transcription</keyword>